<dbReference type="Proteomes" id="UP001221898">
    <property type="component" value="Unassembled WGS sequence"/>
</dbReference>
<evidence type="ECO:0000256" key="1">
    <source>
        <dbReference type="SAM" id="MobiDB-lite"/>
    </source>
</evidence>
<gene>
    <name evidence="2" type="ORF">AAFF_G00401930</name>
</gene>
<reference evidence="2" key="1">
    <citation type="journal article" date="2023" name="Science">
        <title>Genome structures resolve the early diversification of teleost fishes.</title>
        <authorList>
            <person name="Parey E."/>
            <person name="Louis A."/>
            <person name="Montfort J."/>
            <person name="Bouchez O."/>
            <person name="Roques C."/>
            <person name="Iampietro C."/>
            <person name="Lluch J."/>
            <person name="Castinel A."/>
            <person name="Donnadieu C."/>
            <person name="Desvignes T."/>
            <person name="Floi Bucao C."/>
            <person name="Jouanno E."/>
            <person name="Wen M."/>
            <person name="Mejri S."/>
            <person name="Dirks R."/>
            <person name="Jansen H."/>
            <person name="Henkel C."/>
            <person name="Chen W.J."/>
            <person name="Zahm M."/>
            <person name="Cabau C."/>
            <person name="Klopp C."/>
            <person name="Thompson A.W."/>
            <person name="Robinson-Rechavi M."/>
            <person name="Braasch I."/>
            <person name="Lecointre G."/>
            <person name="Bobe J."/>
            <person name="Postlethwait J.H."/>
            <person name="Berthelot C."/>
            <person name="Roest Crollius H."/>
            <person name="Guiguen Y."/>
        </authorList>
    </citation>
    <scope>NUCLEOTIDE SEQUENCE</scope>
    <source>
        <strain evidence="2">NC1722</strain>
    </source>
</reference>
<evidence type="ECO:0000313" key="3">
    <source>
        <dbReference type="Proteomes" id="UP001221898"/>
    </source>
</evidence>
<sequence>MNRFPYLGQKAVLKSSEMEGSVPEVGPSRRRKKGAAEARLSGEPATKVETFNPESKSVELKRAGSPVPSCLSVKSDQSMDQPIKFRGECTADP</sequence>
<feature type="compositionally biased region" description="Basic and acidic residues" evidence="1">
    <location>
        <begin position="83"/>
        <end position="93"/>
    </location>
</feature>
<protein>
    <submittedName>
        <fullName evidence="2">Uncharacterized protein</fullName>
    </submittedName>
</protein>
<comment type="caution">
    <text evidence="2">The sequence shown here is derived from an EMBL/GenBank/DDBJ whole genome shotgun (WGS) entry which is preliminary data.</text>
</comment>
<name>A0AAD7VZ32_9TELE</name>
<keyword evidence="3" id="KW-1185">Reference proteome</keyword>
<feature type="region of interest" description="Disordered" evidence="1">
    <location>
        <begin position="15"/>
        <end position="93"/>
    </location>
</feature>
<dbReference type="AlphaFoldDB" id="A0AAD7VZ32"/>
<feature type="non-terminal residue" evidence="2">
    <location>
        <position position="93"/>
    </location>
</feature>
<proteinExistence type="predicted"/>
<dbReference type="EMBL" id="JAINUG010000797">
    <property type="protein sequence ID" value="KAJ8362014.1"/>
    <property type="molecule type" value="Genomic_DNA"/>
</dbReference>
<evidence type="ECO:0000313" key="2">
    <source>
        <dbReference type="EMBL" id="KAJ8362014.1"/>
    </source>
</evidence>
<organism evidence="2 3">
    <name type="scientific">Aldrovandia affinis</name>
    <dbReference type="NCBI Taxonomy" id="143900"/>
    <lineage>
        <taxon>Eukaryota</taxon>
        <taxon>Metazoa</taxon>
        <taxon>Chordata</taxon>
        <taxon>Craniata</taxon>
        <taxon>Vertebrata</taxon>
        <taxon>Euteleostomi</taxon>
        <taxon>Actinopterygii</taxon>
        <taxon>Neopterygii</taxon>
        <taxon>Teleostei</taxon>
        <taxon>Notacanthiformes</taxon>
        <taxon>Halosauridae</taxon>
        <taxon>Aldrovandia</taxon>
    </lineage>
</organism>
<accession>A0AAD7VZ32</accession>